<dbReference type="CDD" id="cd22268">
    <property type="entry name" value="DPBB_RlpA-like"/>
    <property type="match status" value="1"/>
</dbReference>
<dbReference type="PANTHER" id="PTHR34183:SF8">
    <property type="entry name" value="ENDOLYTIC PEPTIDOGLYCAN TRANSGLYCOSYLASE RLPA-RELATED"/>
    <property type="match status" value="1"/>
</dbReference>
<dbReference type="EC" id="4.2.2.-" evidence="3"/>
<dbReference type="PANTHER" id="PTHR34183">
    <property type="entry name" value="ENDOLYTIC PEPTIDOGLYCAN TRANSGLYCOSYLASE RLPA"/>
    <property type="match status" value="1"/>
</dbReference>
<name>H1HN56_9BACT</name>
<dbReference type="InterPro" id="IPR012997">
    <property type="entry name" value="RplA"/>
</dbReference>
<sequence length="271" mass="30788">MEAIFLFFHFFISLPFRFFSYICSISLPSQSFDYVEVGFASQFDLPRVENRLRTNRMLVDCKKTLLFITFLLITLSLLAQQQQGKASYYSKRATGARTASGERLHHDSLTCAHRTYPFGTLLKVKNPGNGRSVVVRVTDRGPFKRGRIIDLSYAAAKELGILANGVATVVVEKYNKGVPYLDEDSVNLPQIDFEVATAGHSIVEDWKNKESVVKKKMDRNAKEIASERKQEQAKKPAKQPEEADKGNKPVPAKKEKENRWNSVFERLKGMF</sequence>
<dbReference type="InterPro" id="IPR034718">
    <property type="entry name" value="RlpA"/>
</dbReference>
<feature type="region of interest" description="Disordered" evidence="5">
    <location>
        <begin position="217"/>
        <end position="260"/>
    </location>
</feature>
<keyword evidence="2 3" id="KW-0961">Cell wall biogenesis/degradation</keyword>
<organism evidence="7 8">
    <name type="scientific">Segatella maculosa OT 289</name>
    <dbReference type="NCBI Taxonomy" id="999422"/>
    <lineage>
        <taxon>Bacteria</taxon>
        <taxon>Pseudomonadati</taxon>
        <taxon>Bacteroidota</taxon>
        <taxon>Bacteroidia</taxon>
        <taxon>Bacteroidales</taxon>
        <taxon>Prevotellaceae</taxon>
        <taxon>Segatella</taxon>
    </lineage>
</organism>
<dbReference type="SUPFAM" id="SSF50685">
    <property type="entry name" value="Barwin-like endoglucanases"/>
    <property type="match status" value="1"/>
</dbReference>
<dbReference type="EMBL" id="AGEK01000028">
    <property type="protein sequence ID" value="EHO69743.1"/>
    <property type="molecule type" value="Genomic_DNA"/>
</dbReference>
<evidence type="ECO:0000313" key="7">
    <source>
        <dbReference type="EMBL" id="EHO69743.1"/>
    </source>
</evidence>
<dbReference type="GO" id="GO:0071555">
    <property type="term" value="P:cell wall organization"/>
    <property type="evidence" value="ECO:0007669"/>
    <property type="project" value="UniProtKB-KW"/>
</dbReference>
<evidence type="ECO:0000256" key="3">
    <source>
        <dbReference type="HAMAP-Rule" id="MF_02071"/>
    </source>
</evidence>
<dbReference type="InterPro" id="IPR009009">
    <property type="entry name" value="RlpA-like_DPBB"/>
</dbReference>
<accession>H1HN56</accession>
<dbReference type="Gene3D" id="2.40.40.10">
    <property type="entry name" value="RlpA-like domain"/>
    <property type="match status" value="1"/>
</dbReference>
<dbReference type="STRING" id="999422.HMPREF9944_01600"/>
<evidence type="ECO:0000313" key="8">
    <source>
        <dbReference type="Proteomes" id="UP000003167"/>
    </source>
</evidence>
<dbReference type="GO" id="GO:0008932">
    <property type="term" value="F:lytic endotransglycosylase activity"/>
    <property type="evidence" value="ECO:0007669"/>
    <property type="project" value="UniProtKB-UniRule"/>
</dbReference>
<dbReference type="NCBIfam" id="TIGR00413">
    <property type="entry name" value="rlpA"/>
    <property type="match status" value="1"/>
</dbReference>
<dbReference type="HAMAP" id="MF_02071">
    <property type="entry name" value="RlpA"/>
    <property type="match status" value="1"/>
</dbReference>
<feature type="domain" description="RlpA-like protein double-psi beta-barrel" evidence="6">
    <location>
        <begin position="82"/>
        <end position="170"/>
    </location>
</feature>
<proteinExistence type="inferred from homology"/>
<evidence type="ECO:0000259" key="6">
    <source>
        <dbReference type="Pfam" id="PF03330"/>
    </source>
</evidence>
<comment type="function">
    <text evidence="3">Lytic transglycosylase with a strong preference for naked glycan strands that lack stem peptides.</text>
</comment>
<dbReference type="Proteomes" id="UP000003167">
    <property type="component" value="Unassembled WGS sequence"/>
</dbReference>
<protein>
    <recommendedName>
        <fullName evidence="3">Probable endolytic peptidoglycan transglycosylase RlpA</fullName>
        <ecNumber evidence="3">4.2.2.-</ecNumber>
    </recommendedName>
</protein>
<evidence type="ECO:0000256" key="4">
    <source>
        <dbReference type="RuleBase" id="RU003495"/>
    </source>
</evidence>
<gene>
    <name evidence="3" type="primary">rlpA</name>
    <name evidence="7" type="ORF">HMPREF9944_01600</name>
</gene>
<dbReference type="Pfam" id="PF03330">
    <property type="entry name" value="DPBB_1"/>
    <property type="match status" value="1"/>
</dbReference>
<evidence type="ECO:0000256" key="1">
    <source>
        <dbReference type="ARBA" id="ARBA00023239"/>
    </source>
</evidence>
<reference evidence="7 8" key="1">
    <citation type="submission" date="2011-12" db="EMBL/GenBank/DDBJ databases">
        <title>The Genome Sequence of Prevotella maculosa OT 289.</title>
        <authorList>
            <consortium name="The Broad Institute Genome Sequencing Platform"/>
            <person name="Earl A."/>
            <person name="Ward D."/>
            <person name="Feldgarden M."/>
            <person name="Gevers D."/>
            <person name="Izard J."/>
            <person name="Blanton J.M."/>
            <person name="Mathney J."/>
            <person name="Tanner A.C."/>
            <person name="Dewhirst F.E."/>
            <person name="Young S.K."/>
            <person name="Zeng Q."/>
            <person name="Gargeya S."/>
            <person name="Fitzgerald M."/>
            <person name="Haas B."/>
            <person name="Abouelleil A."/>
            <person name="Alvarado L."/>
            <person name="Arachchi H.M."/>
            <person name="Berlin A."/>
            <person name="Chapman S.B."/>
            <person name="Gearin G."/>
            <person name="Goldberg J."/>
            <person name="Griggs A."/>
            <person name="Gujja S."/>
            <person name="Hansen M."/>
            <person name="Heiman D."/>
            <person name="Howarth C."/>
            <person name="Larimer J."/>
            <person name="Lui A."/>
            <person name="MacDonald P.J.P."/>
            <person name="McCowen C."/>
            <person name="Montmayeur A."/>
            <person name="Murphy C."/>
            <person name="Neiman D."/>
            <person name="Pearson M."/>
            <person name="Priest M."/>
            <person name="Roberts A."/>
            <person name="Saif S."/>
            <person name="Shea T."/>
            <person name="Sisk P."/>
            <person name="Stolte C."/>
            <person name="Sykes S."/>
            <person name="Wortman J."/>
            <person name="Nusbaum C."/>
            <person name="Birren B."/>
        </authorList>
    </citation>
    <scope>NUCLEOTIDE SEQUENCE [LARGE SCALE GENOMIC DNA]</scope>
    <source>
        <strain evidence="7 8">OT 289</strain>
    </source>
</reference>
<keyword evidence="1 3" id="KW-0456">Lyase</keyword>
<comment type="similarity">
    <text evidence="3 4">Belongs to the RlpA family.</text>
</comment>
<keyword evidence="8" id="KW-1185">Reference proteome</keyword>
<dbReference type="AlphaFoldDB" id="H1HN56"/>
<evidence type="ECO:0000256" key="5">
    <source>
        <dbReference type="SAM" id="MobiDB-lite"/>
    </source>
</evidence>
<comment type="caution">
    <text evidence="7">The sequence shown here is derived from an EMBL/GenBank/DDBJ whole genome shotgun (WGS) entry which is preliminary data.</text>
</comment>
<evidence type="ECO:0000256" key="2">
    <source>
        <dbReference type="ARBA" id="ARBA00023316"/>
    </source>
</evidence>
<dbReference type="GO" id="GO:0000270">
    <property type="term" value="P:peptidoglycan metabolic process"/>
    <property type="evidence" value="ECO:0007669"/>
    <property type="project" value="UniProtKB-UniRule"/>
</dbReference>
<dbReference type="InterPro" id="IPR036908">
    <property type="entry name" value="RlpA-like_sf"/>
</dbReference>
<dbReference type="PATRIC" id="fig|999422.3.peg.1680"/>
<dbReference type="HOGENOM" id="CLU_042923_4_0_10"/>
<keyword evidence="7" id="KW-0449">Lipoprotein</keyword>